<dbReference type="Proteomes" id="UP000041254">
    <property type="component" value="Unassembled WGS sequence"/>
</dbReference>
<protein>
    <submittedName>
        <fullName evidence="2">Uncharacterized protein</fullName>
    </submittedName>
</protein>
<feature type="chain" id="PRO_5005187554" evidence="1">
    <location>
        <begin position="24"/>
        <end position="175"/>
    </location>
</feature>
<evidence type="ECO:0000313" key="2">
    <source>
        <dbReference type="EMBL" id="CEM01642.1"/>
    </source>
</evidence>
<reference evidence="2 3" key="1">
    <citation type="submission" date="2014-11" db="EMBL/GenBank/DDBJ databases">
        <authorList>
            <person name="Zhu J."/>
            <person name="Qi W."/>
            <person name="Song R."/>
        </authorList>
    </citation>
    <scope>NUCLEOTIDE SEQUENCE [LARGE SCALE GENOMIC DNA]</scope>
</reference>
<sequence>MKGPSYALLIALAAVCSVAVASATYSNYGDTGVSGHQVQLSLVQQQVYQAKSMMEQAHKMGEAAHEMASTALDAIRSAHRQMHLISGAQPERCNPPLWARRALSRRCLPRPPPLFHHYGVRQGHRLSGRTALLRWCLQGGGGVRSLSTVTTVSARPLGLAGGEIPSIRDFHGLCG</sequence>
<evidence type="ECO:0000256" key="1">
    <source>
        <dbReference type="SAM" id="SignalP"/>
    </source>
</evidence>
<evidence type="ECO:0000313" key="3">
    <source>
        <dbReference type="Proteomes" id="UP000041254"/>
    </source>
</evidence>
<organism evidence="2 3">
    <name type="scientific">Vitrella brassicaformis (strain CCMP3155)</name>
    <dbReference type="NCBI Taxonomy" id="1169540"/>
    <lineage>
        <taxon>Eukaryota</taxon>
        <taxon>Sar</taxon>
        <taxon>Alveolata</taxon>
        <taxon>Colpodellida</taxon>
        <taxon>Vitrellaceae</taxon>
        <taxon>Vitrella</taxon>
    </lineage>
</organism>
<keyword evidence="1" id="KW-0732">Signal</keyword>
<gene>
    <name evidence="2" type="ORF">Vbra_13232</name>
</gene>
<dbReference type="AlphaFoldDB" id="A0A0G4ESN0"/>
<dbReference type="EMBL" id="CDMY01000307">
    <property type="protein sequence ID" value="CEM01642.1"/>
    <property type="molecule type" value="Genomic_DNA"/>
</dbReference>
<accession>A0A0G4ESN0</accession>
<proteinExistence type="predicted"/>
<feature type="signal peptide" evidence="1">
    <location>
        <begin position="1"/>
        <end position="23"/>
    </location>
</feature>
<dbReference type="VEuPathDB" id="CryptoDB:Vbra_13232"/>
<dbReference type="InParanoid" id="A0A0G4ESN0"/>
<name>A0A0G4ESN0_VITBC</name>
<keyword evidence="3" id="KW-1185">Reference proteome</keyword>